<dbReference type="EC" id="3.2.2.6" evidence="1"/>
<name>A0A6A1VKX5_9ROSI</name>
<dbReference type="OrthoDB" id="6160824at2759"/>
<keyword evidence="3" id="KW-0520">NAD</keyword>
<comment type="caution">
    <text evidence="6">The sequence shown here is derived from an EMBL/GenBank/DDBJ whole genome shotgun (WGS) entry which is preliminary data.</text>
</comment>
<evidence type="ECO:0000256" key="3">
    <source>
        <dbReference type="ARBA" id="ARBA00023027"/>
    </source>
</evidence>
<evidence type="ECO:0000313" key="6">
    <source>
        <dbReference type="EMBL" id="KAB1213572.1"/>
    </source>
</evidence>
<dbReference type="FunFam" id="3.40.50.10140:FF:000007">
    <property type="entry name" value="Disease resistance protein (TIR-NBS-LRR class)"/>
    <property type="match status" value="1"/>
</dbReference>
<dbReference type="SUPFAM" id="SSF52200">
    <property type="entry name" value="Toll/Interleukin receptor TIR domain"/>
    <property type="match status" value="1"/>
</dbReference>
<dbReference type="Gene3D" id="3.40.50.10140">
    <property type="entry name" value="Toll/interleukin-1 receptor homology (TIR) domain"/>
    <property type="match status" value="1"/>
</dbReference>
<dbReference type="EMBL" id="RXIC02000023">
    <property type="protein sequence ID" value="KAB1213572.1"/>
    <property type="molecule type" value="Genomic_DNA"/>
</dbReference>
<dbReference type="PROSITE" id="PS50104">
    <property type="entry name" value="TIR"/>
    <property type="match status" value="1"/>
</dbReference>
<dbReference type="SMART" id="SM00255">
    <property type="entry name" value="TIR"/>
    <property type="match status" value="1"/>
</dbReference>
<dbReference type="Pfam" id="PF01582">
    <property type="entry name" value="TIR"/>
    <property type="match status" value="1"/>
</dbReference>
<dbReference type="GO" id="GO:0007165">
    <property type="term" value="P:signal transduction"/>
    <property type="evidence" value="ECO:0007669"/>
    <property type="project" value="InterPro"/>
</dbReference>
<keyword evidence="7" id="KW-1185">Reference proteome</keyword>
<feature type="domain" description="TIR" evidence="5">
    <location>
        <begin position="14"/>
        <end position="153"/>
    </location>
</feature>
<proteinExistence type="predicted"/>
<evidence type="ECO:0000256" key="1">
    <source>
        <dbReference type="ARBA" id="ARBA00011982"/>
    </source>
</evidence>
<dbReference type="GO" id="GO:0061809">
    <property type="term" value="F:NAD+ nucleosidase activity, cyclic ADP-ribose generating"/>
    <property type="evidence" value="ECO:0007669"/>
    <property type="project" value="UniProtKB-EC"/>
</dbReference>
<dbReference type="InterPro" id="IPR000157">
    <property type="entry name" value="TIR_dom"/>
</dbReference>
<dbReference type="PANTHER" id="PTHR32009">
    <property type="entry name" value="TMV RESISTANCE PROTEIN N-LIKE"/>
    <property type="match status" value="1"/>
</dbReference>
<evidence type="ECO:0000259" key="5">
    <source>
        <dbReference type="PROSITE" id="PS50104"/>
    </source>
</evidence>
<organism evidence="6 7">
    <name type="scientific">Morella rubra</name>
    <name type="common">Chinese bayberry</name>
    <dbReference type="NCBI Taxonomy" id="262757"/>
    <lineage>
        <taxon>Eukaryota</taxon>
        <taxon>Viridiplantae</taxon>
        <taxon>Streptophyta</taxon>
        <taxon>Embryophyta</taxon>
        <taxon>Tracheophyta</taxon>
        <taxon>Spermatophyta</taxon>
        <taxon>Magnoliopsida</taxon>
        <taxon>eudicotyledons</taxon>
        <taxon>Gunneridae</taxon>
        <taxon>Pentapetalae</taxon>
        <taxon>rosids</taxon>
        <taxon>fabids</taxon>
        <taxon>Fagales</taxon>
        <taxon>Myricaceae</taxon>
        <taxon>Morella</taxon>
    </lineage>
</organism>
<gene>
    <name evidence="6" type="ORF">CJ030_MR5G010503</name>
</gene>
<evidence type="ECO:0000256" key="4">
    <source>
        <dbReference type="ARBA" id="ARBA00047304"/>
    </source>
</evidence>
<accession>A0A6A1VKX5</accession>
<comment type="catalytic activity">
    <reaction evidence="4">
        <text>NAD(+) + H2O = ADP-D-ribose + nicotinamide + H(+)</text>
        <dbReference type="Rhea" id="RHEA:16301"/>
        <dbReference type="ChEBI" id="CHEBI:15377"/>
        <dbReference type="ChEBI" id="CHEBI:15378"/>
        <dbReference type="ChEBI" id="CHEBI:17154"/>
        <dbReference type="ChEBI" id="CHEBI:57540"/>
        <dbReference type="ChEBI" id="CHEBI:57967"/>
        <dbReference type="EC" id="3.2.2.6"/>
    </reaction>
    <physiologicalReaction direction="left-to-right" evidence="4">
        <dbReference type="Rhea" id="RHEA:16302"/>
    </physiologicalReaction>
</comment>
<evidence type="ECO:0000256" key="2">
    <source>
        <dbReference type="ARBA" id="ARBA00022801"/>
    </source>
</evidence>
<keyword evidence="2" id="KW-0378">Hydrolase</keyword>
<dbReference type="PANTHER" id="PTHR32009:SF39">
    <property type="entry name" value="TIR DOMAIN-CONTAINING PROTEIN"/>
    <property type="match status" value="1"/>
</dbReference>
<sequence length="182" mass="21203">MAIQTLPSPSKPRWTRDVFLSFRGEDTRKNFTDHLYTALVQAGIHTFRDDDELPRGKDISTELLKAIRESRISIVVFSKDYASSRWCLDELVEILHCKNTMGHTLLPVFYDVNPSDVRKQTGILAEAFARHEERRFQAEKERVQKWRELLRKLQTIPAGISRTLQMGITLWSLVLFHIFFGV</sequence>
<protein>
    <recommendedName>
        <fullName evidence="1">ADP-ribosyl cyclase/cyclic ADP-ribose hydrolase</fullName>
        <ecNumber evidence="1">3.2.2.6</ecNumber>
    </recommendedName>
</protein>
<reference evidence="6 7" key="1">
    <citation type="journal article" date="2019" name="Plant Biotechnol. J.">
        <title>The red bayberry genome and genetic basis of sex determination.</title>
        <authorList>
            <person name="Jia H.M."/>
            <person name="Jia H.J."/>
            <person name="Cai Q.L."/>
            <person name="Wang Y."/>
            <person name="Zhao H.B."/>
            <person name="Yang W.F."/>
            <person name="Wang G.Y."/>
            <person name="Li Y.H."/>
            <person name="Zhan D.L."/>
            <person name="Shen Y.T."/>
            <person name="Niu Q.F."/>
            <person name="Chang L."/>
            <person name="Qiu J."/>
            <person name="Zhao L."/>
            <person name="Xie H.B."/>
            <person name="Fu W.Y."/>
            <person name="Jin J."/>
            <person name="Li X.W."/>
            <person name="Jiao Y."/>
            <person name="Zhou C.C."/>
            <person name="Tu T."/>
            <person name="Chai C.Y."/>
            <person name="Gao J.L."/>
            <person name="Fan L.J."/>
            <person name="van de Weg E."/>
            <person name="Wang J.Y."/>
            <person name="Gao Z.S."/>
        </authorList>
    </citation>
    <scope>NUCLEOTIDE SEQUENCE [LARGE SCALE GENOMIC DNA]</scope>
    <source>
        <tissue evidence="6">Leaves</tissue>
    </source>
</reference>
<dbReference type="Proteomes" id="UP000516437">
    <property type="component" value="Chromosome 5"/>
</dbReference>
<dbReference type="AlphaFoldDB" id="A0A6A1VKX5"/>
<evidence type="ECO:0000313" key="7">
    <source>
        <dbReference type="Proteomes" id="UP000516437"/>
    </source>
</evidence>
<dbReference type="InterPro" id="IPR035897">
    <property type="entry name" value="Toll_tir_struct_dom_sf"/>
</dbReference>